<keyword evidence="3 7" id="KW-0812">Transmembrane</keyword>
<evidence type="ECO:0000256" key="1">
    <source>
        <dbReference type="ARBA" id="ARBA00004651"/>
    </source>
</evidence>
<feature type="transmembrane region" description="Helical" evidence="7">
    <location>
        <begin position="778"/>
        <end position="799"/>
    </location>
</feature>
<feature type="transmembrane region" description="Helical" evidence="7">
    <location>
        <begin position="290"/>
        <end position="313"/>
    </location>
</feature>
<feature type="transmembrane region" description="Helical" evidence="7">
    <location>
        <begin position="12"/>
        <end position="34"/>
    </location>
</feature>
<dbReference type="OrthoDB" id="3223244at2"/>
<proteinExistence type="inferred from homology"/>
<evidence type="ECO:0000256" key="4">
    <source>
        <dbReference type="ARBA" id="ARBA00022989"/>
    </source>
</evidence>
<feature type="transmembrane region" description="Helical" evidence="7">
    <location>
        <begin position="412"/>
        <end position="430"/>
    </location>
</feature>
<sequence>MLTIAFGTLRTRWVSFVGTFAALVLGTALIAALGQVLTTTIDSPGRGPQRYAAAPVVVVPDGLLRVNARQGETSAPLAEPRGIDASLIRALPGAVVDRIFPAQLSDGPASVGRPWSAFRTAPQTLIRGRAPEADREIAVTAGLPVRAGTRVQVVTADGARPYTVVGIASPGPEPTVFFTDAQAARLSPRVDALAVWAPAADVRAAAGGRATVLTGQDRTLPDPNRAADEDARNNANIIAGIAAGFAAFVAVFVVTSTFAFAVVQRRREFALLRTVGATTRQVRRMVYGEAVLVALAASAVGAALGPLGTRPILGWLVGLGMAPDWMVPSASAVPSYLAFAMGLLVAVAGVAVAARRAGRVRPAEAMREAAIEPRAMTPGRWIAGLGLLGLALISMAVIAVTDPSGATSNKSFMPIVMELIAAAGLLAPAVTRPVTLLLAKPVERLHGAGGVIVAGGVLASTGRTAATAAPVLVTVALAGSLLGGAAMTDAAKGAMESAPVRADYLVLPGGPVGLDRQLVERLRALPGVDVTTATSTSVYTLEGDTVLIRRPAEAVDPAALRKALDVPVTAGSLDGLDDGSIAVSESWERGVGQSVPVWQADGTRTTLKVVALLGADSPADSYVTPRHALSAPPSVAYVKLQPGTSPEAARKALDQAVHGHNARAVTKSEWAGDSGERRQSASRLGLLVVLGIMLAYTAIGLVNTLLMAASDRAGERGALRLLGAGRRQVLRYAALEALLVVAVGVVLAAGATALNLLGLWVALVQIAGPMGVPMPWGTVAAVTAACALLAVLGAVLPALRASSGPSQAA</sequence>
<dbReference type="GO" id="GO:0022857">
    <property type="term" value="F:transmembrane transporter activity"/>
    <property type="evidence" value="ECO:0007669"/>
    <property type="project" value="TreeGrafter"/>
</dbReference>
<dbReference type="RefSeq" id="WP_090768783.1">
    <property type="nucleotide sequence ID" value="NZ_FNFB01000014.1"/>
</dbReference>
<name>A0A1G9GR71_9ACTN</name>
<dbReference type="GO" id="GO:0005886">
    <property type="term" value="C:plasma membrane"/>
    <property type="evidence" value="ECO:0007669"/>
    <property type="project" value="UniProtKB-SubCell"/>
</dbReference>
<reference evidence="9 10" key="1">
    <citation type="submission" date="2016-10" db="EMBL/GenBank/DDBJ databases">
        <authorList>
            <person name="de Groot N.N."/>
        </authorList>
    </citation>
    <scope>NUCLEOTIDE SEQUENCE [LARGE SCALE GENOMIC DNA]</scope>
    <source>
        <strain evidence="9 10">CGMCC 4.5681</strain>
    </source>
</reference>
<dbReference type="PANTHER" id="PTHR30572:SF4">
    <property type="entry name" value="ABC TRANSPORTER PERMEASE YTRF"/>
    <property type="match status" value="1"/>
</dbReference>
<dbReference type="PANTHER" id="PTHR30572">
    <property type="entry name" value="MEMBRANE COMPONENT OF TRANSPORTER-RELATED"/>
    <property type="match status" value="1"/>
</dbReference>
<keyword evidence="10" id="KW-1185">Reference proteome</keyword>
<keyword evidence="5 7" id="KW-0472">Membrane</keyword>
<feature type="domain" description="ABC3 transporter permease C-terminal" evidence="8">
    <location>
        <begin position="241"/>
        <end position="359"/>
    </location>
</feature>
<dbReference type="AlphaFoldDB" id="A0A1G9GR71"/>
<accession>A0A1G9GR71</accession>
<feature type="transmembrane region" description="Helical" evidence="7">
    <location>
        <begin position="237"/>
        <end position="263"/>
    </location>
</feature>
<evidence type="ECO:0000259" key="8">
    <source>
        <dbReference type="Pfam" id="PF02687"/>
    </source>
</evidence>
<feature type="transmembrane region" description="Helical" evidence="7">
    <location>
        <begin position="684"/>
        <end position="709"/>
    </location>
</feature>
<dbReference type="STRING" id="683260.SAMN05421874_114192"/>
<dbReference type="EMBL" id="FNFB01000014">
    <property type="protein sequence ID" value="SDL03158.1"/>
    <property type="molecule type" value="Genomic_DNA"/>
</dbReference>
<evidence type="ECO:0000313" key="10">
    <source>
        <dbReference type="Proteomes" id="UP000198683"/>
    </source>
</evidence>
<feature type="transmembrane region" description="Helical" evidence="7">
    <location>
        <begin position="381"/>
        <end position="400"/>
    </location>
</feature>
<organism evidence="9 10">
    <name type="scientific">Nonomuraea maritima</name>
    <dbReference type="NCBI Taxonomy" id="683260"/>
    <lineage>
        <taxon>Bacteria</taxon>
        <taxon>Bacillati</taxon>
        <taxon>Actinomycetota</taxon>
        <taxon>Actinomycetes</taxon>
        <taxon>Streptosporangiales</taxon>
        <taxon>Streptosporangiaceae</taxon>
        <taxon>Nonomuraea</taxon>
    </lineage>
</organism>
<feature type="domain" description="ABC3 transporter permease C-terminal" evidence="8">
    <location>
        <begin position="688"/>
        <end position="803"/>
    </location>
</feature>
<evidence type="ECO:0000256" key="2">
    <source>
        <dbReference type="ARBA" id="ARBA00022475"/>
    </source>
</evidence>
<dbReference type="Proteomes" id="UP000198683">
    <property type="component" value="Unassembled WGS sequence"/>
</dbReference>
<evidence type="ECO:0000256" key="7">
    <source>
        <dbReference type="SAM" id="Phobius"/>
    </source>
</evidence>
<dbReference type="Pfam" id="PF02687">
    <property type="entry name" value="FtsX"/>
    <property type="match status" value="2"/>
</dbReference>
<evidence type="ECO:0000313" key="9">
    <source>
        <dbReference type="EMBL" id="SDL03158.1"/>
    </source>
</evidence>
<protein>
    <submittedName>
        <fullName evidence="9">Putative ABC transport system permease protein</fullName>
    </submittedName>
</protein>
<evidence type="ECO:0000256" key="6">
    <source>
        <dbReference type="ARBA" id="ARBA00038076"/>
    </source>
</evidence>
<gene>
    <name evidence="9" type="ORF">SAMN05421874_114192</name>
</gene>
<feature type="transmembrane region" description="Helical" evidence="7">
    <location>
        <begin position="333"/>
        <end position="354"/>
    </location>
</feature>
<keyword evidence="4 7" id="KW-1133">Transmembrane helix</keyword>
<evidence type="ECO:0000256" key="3">
    <source>
        <dbReference type="ARBA" id="ARBA00022692"/>
    </source>
</evidence>
<dbReference type="InterPro" id="IPR003838">
    <property type="entry name" value="ABC3_permease_C"/>
</dbReference>
<dbReference type="InterPro" id="IPR050250">
    <property type="entry name" value="Macrolide_Exporter_MacB"/>
</dbReference>
<comment type="similarity">
    <text evidence="6">Belongs to the ABC-4 integral membrane protein family.</text>
</comment>
<evidence type="ECO:0000256" key="5">
    <source>
        <dbReference type="ARBA" id="ARBA00023136"/>
    </source>
</evidence>
<comment type="subcellular location">
    <subcellularLocation>
        <location evidence="1">Cell membrane</location>
        <topology evidence="1">Multi-pass membrane protein</topology>
    </subcellularLocation>
</comment>
<keyword evidence="2" id="KW-1003">Cell membrane</keyword>